<dbReference type="AlphaFoldDB" id="A0A072NWL7"/>
<evidence type="ECO:0000313" key="4">
    <source>
        <dbReference type="EMBL" id="KEF51438.1"/>
    </source>
</evidence>
<keyword evidence="1" id="KW-0285">Flavoprotein</keyword>
<reference evidence="4 5" key="1">
    <citation type="submission" date="2013-03" db="EMBL/GenBank/DDBJ databases">
        <title>The Genome Sequence of Exophiala aquamarina CBS 119918.</title>
        <authorList>
            <consortium name="The Broad Institute Genomics Platform"/>
            <person name="Cuomo C."/>
            <person name="de Hoog S."/>
            <person name="Gorbushina A."/>
            <person name="Walker B."/>
            <person name="Young S.K."/>
            <person name="Zeng Q."/>
            <person name="Gargeya S."/>
            <person name="Fitzgerald M."/>
            <person name="Haas B."/>
            <person name="Abouelleil A."/>
            <person name="Allen A.W."/>
            <person name="Alvarado L."/>
            <person name="Arachchi H.M."/>
            <person name="Berlin A.M."/>
            <person name="Chapman S.B."/>
            <person name="Gainer-Dewar J."/>
            <person name="Goldberg J."/>
            <person name="Griggs A."/>
            <person name="Gujja S."/>
            <person name="Hansen M."/>
            <person name="Howarth C."/>
            <person name="Imamovic A."/>
            <person name="Ireland A."/>
            <person name="Larimer J."/>
            <person name="McCowan C."/>
            <person name="Murphy C."/>
            <person name="Pearson M."/>
            <person name="Poon T.W."/>
            <person name="Priest M."/>
            <person name="Roberts A."/>
            <person name="Saif S."/>
            <person name="Shea T."/>
            <person name="Sisk P."/>
            <person name="Sykes S."/>
            <person name="Wortman J."/>
            <person name="Nusbaum C."/>
            <person name="Birren B."/>
        </authorList>
    </citation>
    <scope>NUCLEOTIDE SEQUENCE [LARGE SCALE GENOMIC DNA]</scope>
    <source>
        <strain evidence="4 5">CBS 119918</strain>
    </source>
</reference>
<name>A0A072NWL7_9EURO</name>
<dbReference type="GO" id="GO:0004499">
    <property type="term" value="F:N,N-dimethylaniline monooxygenase activity"/>
    <property type="evidence" value="ECO:0007669"/>
    <property type="project" value="InterPro"/>
</dbReference>
<dbReference type="VEuPathDB" id="FungiDB:A1O9_12587"/>
<dbReference type="GO" id="GO:0050660">
    <property type="term" value="F:flavin adenine dinucleotide binding"/>
    <property type="evidence" value="ECO:0007669"/>
    <property type="project" value="InterPro"/>
</dbReference>
<dbReference type="Pfam" id="PF00743">
    <property type="entry name" value="FMO-like"/>
    <property type="match status" value="1"/>
</dbReference>
<protein>
    <recommendedName>
        <fullName evidence="6">FAD/NAD(P)-binding domain-containing protein</fullName>
    </recommendedName>
</protein>
<accession>A0A072NWL7</accession>
<dbReference type="InterPro" id="IPR036188">
    <property type="entry name" value="FAD/NAD-bd_sf"/>
</dbReference>
<dbReference type="Proteomes" id="UP000027920">
    <property type="component" value="Unassembled WGS sequence"/>
</dbReference>
<dbReference type="RefSeq" id="XP_013254028.1">
    <property type="nucleotide sequence ID" value="XM_013398574.1"/>
</dbReference>
<dbReference type="SUPFAM" id="SSF51905">
    <property type="entry name" value="FAD/NAD(P)-binding domain"/>
    <property type="match status" value="1"/>
</dbReference>
<evidence type="ECO:0000313" key="5">
    <source>
        <dbReference type="Proteomes" id="UP000027920"/>
    </source>
</evidence>
<evidence type="ECO:0000256" key="3">
    <source>
        <dbReference type="ARBA" id="ARBA00023002"/>
    </source>
</evidence>
<dbReference type="GO" id="GO:0050661">
    <property type="term" value="F:NADP binding"/>
    <property type="evidence" value="ECO:0007669"/>
    <property type="project" value="InterPro"/>
</dbReference>
<dbReference type="HOGENOM" id="CLU_015676_3_0_1"/>
<evidence type="ECO:0000256" key="1">
    <source>
        <dbReference type="ARBA" id="ARBA00022630"/>
    </source>
</evidence>
<proteinExistence type="predicted"/>
<gene>
    <name evidence="4" type="ORF">A1O9_12587</name>
</gene>
<dbReference type="EMBL" id="AMGV01000024">
    <property type="protein sequence ID" value="KEF51438.1"/>
    <property type="molecule type" value="Genomic_DNA"/>
</dbReference>
<keyword evidence="5" id="KW-1185">Reference proteome</keyword>
<evidence type="ECO:0008006" key="6">
    <source>
        <dbReference type="Google" id="ProtNLM"/>
    </source>
</evidence>
<dbReference type="InterPro" id="IPR020946">
    <property type="entry name" value="Flavin_mOase-like"/>
</dbReference>
<evidence type="ECO:0000256" key="2">
    <source>
        <dbReference type="ARBA" id="ARBA00022827"/>
    </source>
</evidence>
<keyword evidence="2" id="KW-0274">FAD</keyword>
<dbReference type="PANTHER" id="PTHR43539:SF68">
    <property type="entry name" value="FLAVIN-BINDING MONOOXYGENASE-LIKE PROTEIN (AFU_ORTHOLOGUE AFUA_4G09220)"/>
    <property type="match status" value="1"/>
</dbReference>
<dbReference type="OrthoDB" id="74360at2759"/>
<dbReference type="Gene3D" id="3.50.50.60">
    <property type="entry name" value="FAD/NAD(P)-binding domain"/>
    <property type="match status" value="1"/>
</dbReference>
<sequence length="622" mass="68326">MLANGLDDVLPYSPRWSLENIVCTLPSTNFSTNVDYEAIAEPIVNALEHLSADQLAAEAIWRDLFALTGTTRTIYKPGSILKAWSETRHQRLGQGFRLVPTSSKEVRLPGGYGWVQVAFTFEMRSAPESTGYGFLSLVQEDGKWKIWILRTLLKQLKGHGNVDALMPAQGACETSTRLSMPSHQLHANPATTLNGHHLAVDSAGEHFDVVIVGAGQSGLSCAGRLECLGVRYVVLEQNAEVGDNWKMRYESARLHTIREYSQLPFDRTFSDPYPEFLGKDDLVKGYKEWVSKFGIDKNIRFSTTLESGTWNEAGNLYSLQVRQDGKLKTLSSRHVILAIGPGGQIPMQPKLPGANKFSGLILHSANYTSATSWKGKSGIVVGTANTAHDVAEDMVLAGLSSVTMFQRGKTYVLPAEYLATVAGRSYRKDVATSDADQEAQSLPNVVSRLLFDKSLNAQAALQPERFDALERAGFQVQRYGDLLWHINERFGGHYIDVGCSERISRGEIKMKSGVSLTQFANDGLGFSDGSVVPADVIIFCTGFLGDMRSEVARLFGQQVADRTRGFWGLDVEGEFNGAFRPSGPLQIKADLLGMPLTVYEGEQRSAQEKMTVISNGNHEASQ</sequence>
<dbReference type="InterPro" id="IPR050982">
    <property type="entry name" value="Auxin_biosynth/cation_transpt"/>
</dbReference>
<organism evidence="4 5">
    <name type="scientific">Exophiala aquamarina CBS 119918</name>
    <dbReference type="NCBI Taxonomy" id="1182545"/>
    <lineage>
        <taxon>Eukaryota</taxon>
        <taxon>Fungi</taxon>
        <taxon>Dikarya</taxon>
        <taxon>Ascomycota</taxon>
        <taxon>Pezizomycotina</taxon>
        <taxon>Eurotiomycetes</taxon>
        <taxon>Chaetothyriomycetidae</taxon>
        <taxon>Chaetothyriales</taxon>
        <taxon>Herpotrichiellaceae</taxon>
        <taxon>Exophiala</taxon>
    </lineage>
</organism>
<dbReference type="PANTHER" id="PTHR43539">
    <property type="entry name" value="FLAVIN-BINDING MONOOXYGENASE-LIKE PROTEIN (AFU_ORTHOLOGUE AFUA_4G09220)"/>
    <property type="match status" value="1"/>
</dbReference>
<keyword evidence="3" id="KW-0560">Oxidoreductase</keyword>
<dbReference type="GeneID" id="25287481"/>
<comment type="caution">
    <text evidence="4">The sequence shown here is derived from an EMBL/GenBank/DDBJ whole genome shotgun (WGS) entry which is preliminary data.</text>
</comment>